<dbReference type="Proteomes" id="UP000215086">
    <property type="component" value="Chromosome"/>
</dbReference>
<name>A0A286RJR1_9BACT</name>
<dbReference type="RefSeq" id="WP_095416028.1">
    <property type="nucleotide sequence ID" value="NZ_CP018477.1"/>
</dbReference>
<accession>A0A286RJR1</accession>
<organism evidence="1 2">
    <name type="scientific">Thermogutta terrifontis</name>
    <dbReference type="NCBI Taxonomy" id="1331910"/>
    <lineage>
        <taxon>Bacteria</taxon>
        <taxon>Pseudomonadati</taxon>
        <taxon>Planctomycetota</taxon>
        <taxon>Planctomycetia</taxon>
        <taxon>Pirellulales</taxon>
        <taxon>Thermoguttaceae</taxon>
        <taxon>Thermogutta</taxon>
    </lineage>
</organism>
<gene>
    <name evidence="1" type="ORF">THTE_3583</name>
</gene>
<evidence type="ECO:0000313" key="1">
    <source>
        <dbReference type="EMBL" id="ASV76184.1"/>
    </source>
</evidence>
<keyword evidence="2" id="KW-1185">Reference proteome</keyword>
<reference evidence="1 2" key="1">
    <citation type="journal article" name="Front. Microbiol.">
        <title>Sugar Metabolism of the First Thermophilic Planctomycete Thermogutta terrifontis: Comparative Genomic and Transcriptomic Approaches.</title>
        <authorList>
            <person name="Elcheninov A.G."/>
            <person name="Menzel P."/>
            <person name="Gudbergsdottir S.R."/>
            <person name="Slesarev A.I."/>
            <person name="Kadnikov V.V."/>
            <person name="Krogh A."/>
            <person name="Bonch-Osmolovskaya E.A."/>
            <person name="Peng X."/>
            <person name="Kublanov I.V."/>
        </authorList>
    </citation>
    <scope>NUCLEOTIDE SEQUENCE [LARGE SCALE GENOMIC DNA]</scope>
    <source>
        <strain evidence="1 2">R1</strain>
    </source>
</reference>
<dbReference type="AlphaFoldDB" id="A0A286RJR1"/>
<dbReference type="KEGG" id="ttf:THTE_3583"/>
<sequence length="91" mass="10187">MRKLVRTVTTVKTMGVVDVKRHVVKHVVDVVRTVKRVGLCALCLSQAILRASIFAARSAEAGCYAWALVPACQGRWQRPESRWGWSRPPQS</sequence>
<evidence type="ECO:0000313" key="2">
    <source>
        <dbReference type="Proteomes" id="UP000215086"/>
    </source>
</evidence>
<protein>
    <submittedName>
        <fullName evidence="1">Uncharacterized protein</fullName>
    </submittedName>
</protein>
<proteinExistence type="predicted"/>
<dbReference type="EMBL" id="CP018477">
    <property type="protein sequence ID" value="ASV76184.1"/>
    <property type="molecule type" value="Genomic_DNA"/>
</dbReference>